<keyword evidence="1" id="KW-0812">Transmembrane</keyword>
<evidence type="ECO:0000313" key="2">
    <source>
        <dbReference type="EMBL" id="GAA1981258.1"/>
    </source>
</evidence>
<organism evidence="2 3">
    <name type="scientific">Catenulispora subtropica</name>
    <dbReference type="NCBI Taxonomy" id="450798"/>
    <lineage>
        <taxon>Bacteria</taxon>
        <taxon>Bacillati</taxon>
        <taxon>Actinomycetota</taxon>
        <taxon>Actinomycetes</taxon>
        <taxon>Catenulisporales</taxon>
        <taxon>Catenulisporaceae</taxon>
        <taxon>Catenulispora</taxon>
    </lineage>
</organism>
<feature type="transmembrane region" description="Helical" evidence="1">
    <location>
        <begin position="12"/>
        <end position="31"/>
    </location>
</feature>
<sequence length="128" mass="13938">MVRGHRSPPAVFTLPSYPAILTLLGLTVRWFGDAAVMIRAVEAAGVVLGLFPAAVAVHRYQPRRSEVRRTHRAHARRAELGSVVDGFAATWGITTVWGVVQLLRGGLKSRIPLGQYLTAGTMVTLLWP</sequence>
<dbReference type="Proteomes" id="UP001499854">
    <property type="component" value="Unassembled WGS sequence"/>
</dbReference>
<keyword evidence="1" id="KW-0472">Membrane</keyword>
<feature type="transmembrane region" description="Helical" evidence="1">
    <location>
        <begin position="78"/>
        <end position="100"/>
    </location>
</feature>
<gene>
    <name evidence="2" type="ORF">GCM10009838_48090</name>
</gene>
<keyword evidence="3" id="KW-1185">Reference proteome</keyword>
<proteinExistence type="predicted"/>
<comment type="caution">
    <text evidence="2">The sequence shown here is derived from an EMBL/GenBank/DDBJ whole genome shotgun (WGS) entry which is preliminary data.</text>
</comment>
<evidence type="ECO:0000313" key="3">
    <source>
        <dbReference type="Proteomes" id="UP001499854"/>
    </source>
</evidence>
<evidence type="ECO:0000256" key="1">
    <source>
        <dbReference type="SAM" id="Phobius"/>
    </source>
</evidence>
<reference evidence="2 3" key="1">
    <citation type="journal article" date="2019" name="Int. J. Syst. Evol. Microbiol.">
        <title>The Global Catalogue of Microorganisms (GCM) 10K type strain sequencing project: providing services to taxonomists for standard genome sequencing and annotation.</title>
        <authorList>
            <consortium name="The Broad Institute Genomics Platform"/>
            <consortium name="The Broad Institute Genome Sequencing Center for Infectious Disease"/>
            <person name="Wu L."/>
            <person name="Ma J."/>
        </authorList>
    </citation>
    <scope>NUCLEOTIDE SEQUENCE [LARGE SCALE GENOMIC DNA]</scope>
    <source>
        <strain evidence="2 3">JCM 16013</strain>
    </source>
</reference>
<accession>A0ABN2S6F0</accession>
<protein>
    <submittedName>
        <fullName evidence="2">Uncharacterized protein</fullName>
    </submittedName>
</protein>
<name>A0ABN2S6F0_9ACTN</name>
<feature type="transmembrane region" description="Helical" evidence="1">
    <location>
        <begin position="37"/>
        <end position="57"/>
    </location>
</feature>
<dbReference type="EMBL" id="BAAAQM010000028">
    <property type="protein sequence ID" value="GAA1981258.1"/>
    <property type="molecule type" value="Genomic_DNA"/>
</dbReference>
<keyword evidence="1" id="KW-1133">Transmembrane helix</keyword>